<dbReference type="KEGG" id="hpys:HPSA20_0097"/>
<dbReference type="AlphaFoldDB" id="T1U7K4"/>
<dbReference type="HOGENOM" id="CLU_2954245_0_0_7"/>
<dbReference type="Proteomes" id="UP000015920">
    <property type="component" value="Chromosome"/>
</dbReference>
<proteinExistence type="predicted"/>
<name>T1U7K4_HELPX</name>
<dbReference type="EMBL" id="CP006691">
    <property type="protein sequence ID" value="AGT73341.1"/>
    <property type="molecule type" value="Genomic_DNA"/>
</dbReference>
<evidence type="ECO:0000313" key="2">
    <source>
        <dbReference type="Proteomes" id="UP000015920"/>
    </source>
</evidence>
<reference evidence="1 2" key="1">
    <citation type="journal article" date="2013" name="Genome Announc.">
        <title>Genome Sequences of Three hpAfrica2 Strains of Helicobacter pylori.</title>
        <authorList>
            <person name="Duncan S.S."/>
            <person name="Bertoli M.T."/>
            <person name="Kersulyte D."/>
            <person name="Valk P.L."/>
            <person name="Tamma S."/>
            <person name="Segal I."/>
            <person name="McClain M.S."/>
            <person name="Cover T.L."/>
            <person name="Berg D.E."/>
        </authorList>
    </citation>
    <scope>NUCLEOTIDE SEQUENCE [LARGE SCALE GENOMIC DNA]</scope>
    <source>
        <strain evidence="1">SouthAfrica20</strain>
    </source>
</reference>
<evidence type="ECO:0000313" key="1">
    <source>
        <dbReference type="EMBL" id="AGT73341.1"/>
    </source>
</evidence>
<accession>T1U7K4</accession>
<organism evidence="1 2">
    <name type="scientific">Helicobacter pylori SouthAfrica20</name>
    <dbReference type="NCBI Taxonomy" id="1352356"/>
    <lineage>
        <taxon>Bacteria</taxon>
        <taxon>Pseudomonadati</taxon>
        <taxon>Campylobacterota</taxon>
        <taxon>Epsilonproteobacteria</taxon>
        <taxon>Campylobacterales</taxon>
        <taxon>Helicobacteraceae</taxon>
        <taxon>Helicobacter</taxon>
    </lineage>
</organism>
<sequence>MGVKREGYFKIPPPIPLKNELYSRNEFYNKIKNNETNFKTLGLNFKLSLNSAIFKFIFL</sequence>
<protein>
    <submittedName>
        <fullName evidence="1">Uncharacterized protein</fullName>
    </submittedName>
</protein>
<dbReference type="PATRIC" id="fig|1352356.3.peg.91"/>
<gene>
    <name evidence="1" type="ORF">HPSA20_0097</name>
</gene>